<gene>
    <name evidence="1" type="ORF">METZ01_LOCUS320028</name>
</gene>
<evidence type="ECO:0000313" key="1">
    <source>
        <dbReference type="EMBL" id="SVC67174.1"/>
    </source>
</evidence>
<dbReference type="EMBL" id="UINC01104198">
    <property type="protein sequence ID" value="SVC67174.1"/>
    <property type="molecule type" value="Genomic_DNA"/>
</dbReference>
<proteinExistence type="predicted"/>
<organism evidence="1">
    <name type="scientific">marine metagenome</name>
    <dbReference type="NCBI Taxonomy" id="408172"/>
    <lineage>
        <taxon>unclassified sequences</taxon>
        <taxon>metagenomes</taxon>
        <taxon>ecological metagenomes</taxon>
    </lineage>
</organism>
<protein>
    <submittedName>
        <fullName evidence="1">Uncharacterized protein</fullName>
    </submittedName>
</protein>
<sequence length="59" mass="6507">MFLGFTIYTRLIFIYTDKKSLYINALGANIPSPCKTDSSIGSRAPPKPKETIIIGSLEN</sequence>
<accession>A0A382P183</accession>
<name>A0A382P183_9ZZZZ</name>
<reference evidence="1" key="1">
    <citation type="submission" date="2018-05" db="EMBL/GenBank/DDBJ databases">
        <authorList>
            <person name="Lanie J.A."/>
            <person name="Ng W.-L."/>
            <person name="Kazmierczak K.M."/>
            <person name="Andrzejewski T.M."/>
            <person name="Davidsen T.M."/>
            <person name="Wayne K.J."/>
            <person name="Tettelin H."/>
            <person name="Glass J.I."/>
            <person name="Rusch D."/>
            <person name="Podicherti R."/>
            <person name="Tsui H.-C.T."/>
            <person name="Winkler M.E."/>
        </authorList>
    </citation>
    <scope>NUCLEOTIDE SEQUENCE</scope>
</reference>
<dbReference type="AlphaFoldDB" id="A0A382P183"/>